<protein>
    <submittedName>
        <fullName evidence="2">Uncharacterized protein</fullName>
    </submittedName>
</protein>
<dbReference type="AlphaFoldDB" id="A0AAW5KPT3"/>
<evidence type="ECO:0000256" key="1">
    <source>
        <dbReference type="SAM" id="MobiDB-lite"/>
    </source>
</evidence>
<dbReference type="RefSeq" id="WP_256321877.1">
    <property type="nucleotide sequence ID" value="NZ_JANGCN010000010.1"/>
</dbReference>
<evidence type="ECO:0000313" key="2">
    <source>
        <dbReference type="EMBL" id="MCQ5152878.1"/>
    </source>
</evidence>
<accession>A0AAW5KPT3</accession>
<name>A0AAW5KPT3_9FIRM</name>
<gene>
    <name evidence="2" type="ORF">NE632_06100</name>
</gene>
<dbReference type="Proteomes" id="UP001206236">
    <property type="component" value="Unassembled WGS sequence"/>
</dbReference>
<reference evidence="2" key="1">
    <citation type="submission" date="2022-06" db="EMBL/GenBank/DDBJ databases">
        <title>Isolation of gut microbiota from human fecal samples.</title>
        <authorList>
            <person name="Pamer E.G."/>
            <person name="Barat B."/>
            <person name="Waligurski E."/>
            <person name="Medina S."/>
            <person name="Paddock L."/>
            <person name="Mostad J."/>
        </authorList>
    </citation>
    <scope>NUCLEOTIDE SEQUENCE</scope>
    <source>
        <strain evidence="2">DFI.5.57</strain>
    </source>
</reference>
<dbReference type="EMBL" id="JANGCN010000010">
    <property type="protein sequence ID" value="MCQ5152878.1"/>
    <property type="molecule type" value="Genomic_DNA"/>
</dbReference>
<organism evidence="2 3">
    <name type="scientific">Ruminococcus bicirculans</name>
    <name type="common">ex Wegman et al. 2014</name>
    <dbReference type="NCBI Taxonomy" id="1160721"/>
    <lineage>
        <taxon>Bacteria</taxon>
        <taxon>Bacillati</taxon>
        <taxon>Bacillota</taxon>
        <taxon>Clostridia</taxon>
        <taxon>Eubacteriales</taxon>
        <taxon>Oscillospiraceae</taxon>
        <taxon>Ruminococcus</taxon>
    </lineage>
</organism>
<evidence type="ECO:0000313" key="3">
    <source>
        <dbReference type="Proteomes" id="UP001206236"/>
    </source>
</evidence>
<feature type="region of interest" description="Disordered" evidence="1">
    <location>
        <begin position="267"/>
        <end position="287"/>
    </location>
</feature>
<proteinExistence type="predicted"/>
<comment type="caution">
    <text evidence="2">The sequence shown here is derived from an EMBL/GenBank/DDBJ whole genome shotgun (WGS) entry which is preliminary data.</text>
</comment>
<sequence>MIKKECEKILNFDLKFLEEASFDYPQCKASKNDYIELSSLLTNSRTQMMLLDPKFGNDGSSNMIPKEKHFQFVYPSKKGTSYDYGLVCVKEHAASNSILEKFLNAELEYKEEDKNSLFGLINKYGFLFPVYDSEDVKYEDVVSIIKRLKTVAELITELSILKKSALTDGQKEKHIGSKGSTFEKVLGLTLMLLTCPTIEIQMKNFTYRSYEDNYYRLLINAYIPSEEYGSWSLKEVYSDDDMFFDLNTENADFKQWMDNMNMAFGKKVNDNSNSEDTKDDTDSGFKNKKIDGNKVVNEFNEMLRNSTGKTVIEDPTNQNWLFCQNTLIFNNDRNKNKHLIRTRKDLRIASFIQAYSLGVGLIEGCSVKGIKHQDEEKTNYDNINEDMRDALIKIATDVVKTEINYNIQNVTVQFDPLNTHCLKIKFNTLLEALYYSLAFCYKADKTYKRCEKCDTFFLISLGDSKRTNCGNKRDHNKNSKSPASNK</sequence>